<sequence>MILRSWSLLLVLFFSSVGAFAGQLKAIALQQQKNQTSLFFTLDGPFMHKLFVLSQPHRVVVDLKDTQLATDLNHPSLTNALIRHMRTGNADFRTLRLVLDVSQKVQVRSAPWQPPGGIYGVRVDLIYTQEPVAVTTIAAPVPTAPASVPISLTVKAPVKPILARQAPVKVSAGPTKALRDVIVVLDAGHGGKDAGARGPHASKEKDVVLAITLKLKRLIDQQPGMHAVLTRSGDYYVGLRERLDIARKYNGDIFVAIHADAFHNPHSNGASVFALSQRGATSEAAHWLAEKENYSELGGVNLGELDDRNGVVRSVLIDLSQTATINAGLEMGKRVLNQLGGFATLHNSRVEQARFVVLKSPDIPSILVETGFISNPREERNLTSSAYQLRLSQAIFQGIKGYFWENPPHGSRIEAMVASKFHLVRAGETLPAIAARYRVTVNALQAANHLRGVTYLKPGQKLVIPAAWA</sequence>
<organism evidence="6 7">
    <name type="scientific">Legionella lytica</name>
    <dbReference type="NCBI Taxonomy" id="96232"/>
    <lineage>
        <taxon>Bacteria</taxon>
        <taxon>Pseudomonadati</taxon>
        <taxon>Pseudomonadota</taxon>
        <taxon>Gammaproteobacteria</taxon>
        <taxon>Legionellales</taxon>
        <taxon>Legionellaceae</taxon>
        <taxon>Legionella</taxon>
    </lineage>
</organism>
<dbReference type="RefSeq" id="WP_400188292.1">
    <property type="nucleotide sequence ID" value="NZ_JBGORX010000006.1"/>
</dbReference>
<reference evidence="6 7" key="1">
    <citation type="submission" date="2024-08" db="EMBL/GenBank/DDBJ databases">
        <title>Draft Genome Sequence of Legionella lytica strain DSB2004, Isolated From a Fire Sprinkler System.</title>
        <authorList>
            <person name="Everhart A.D."/>
            <person name="Kidane D.T."/>
            <person name="Farone A.L."/>
            <person name="Farone M.B."/>
        </authorList>
    </citation>
    <scope>NUCLEOTIDE SEQUENCE [LARGE SCALE GENOMIC DNA]</scope>
    <source>
        <strain evidence="6 7">DSB2004</strain>
    </source>
</reference>
<dbReference type="Gene3D" id="3.10.350.10">
    <property type="entry name" value="LysM domain"/>
    <property type="match status" value="1"/>
</dbReference>
<dbReference type="Proteomes" id="UP001615550">
    <property type="component" value="Unassembled WGS sequence"/>
</dbReference>
<dbReference type="CDD" id="cd02696">
    <property type="entry name" value="MurNAc-LAA"/>
    <property type="match status" value="1"/>
</dbReference>
<feature type="chain" id="PRO_5046559906" description="N-acetylmuramoyl-L-alanine amidase" evidence="4">
    <location>
        <begin position="22"/>
        <end position="469"/>
    </location>
</feature>
<dbReference type="PANTHER" id="PTHR30404:SF0">
    <property type="entry name" value="N-ACETYLMURAMOYL-L-ALANINE AMIDASE AMIC"/>
    <property type="match status" value="1"/>
</dbReference>
<protein>
    <recommendedName>
        <fullName evidence="2">N-acetylmuramoyl-L-alanine amidase</fullName>
        <ecNumber evidence="2">3.5.1.28</ecNumber>
    </recommendedName>
</protein>
<evidence type="ECO:0000256" key="3">
    <source>
        <dbReference type="ARBA" id="ARBA00022801"/>
    </source>
</evidence>
<evidence type="ECO:0000313" key="7">
    <source>
        <dbReference type="Proteomes" id="UP001615550"/>
    </source>
</evidence>
<evidence type="ECO:0000256" key="2">
    <source>
        <dbReference type="ARBA" id="ARBA00011901"/>
    </source>
</evidence>
<gene>
    <name evidence="6" type="ORF">ACD661_12975</name>
</gene>
<comment type="catalytic activity">
    <reaction evidence="1">
        <text>Hydrolyzes the link between N-acetylmuramoyl residues and L-amino acid residues in certain cell-wall glycopeptides.</text>
        <dbReference type="EC" id="3.5.1.28"/>
    </reaction>
</comment>
<dbReference type="PROSITE" id="PS51782">
    <property type="entry name" value="LYSM"/>
    <property type="match status" value="1"/>
</dbReference>
<dbReference type="Gene3D" id="2.60.40.3500">
    <property type="match status" value="1"/>
</dbReference>
<dbReference type="SUPFAM" id="SSF54106">
    <property type="entry name" value="LysM domain"/>
    <property type="match status" value="1"/>
</dbReference>
<dbReference type="EC" id="3.5.1.28" evidence="2"/>
<evidence type="ECO:0000313" key="6">
    <source>
        <dbReference type="EMBL" id="MFJ1269473.1"/>
    </source>
</evidence>
<dbReference type="InterPro" id="IPR018392">
    <property type="entry name" value="LysM"/>
</dbReference>
<keyword evidence="3 6" id="KW-0378">Hydrolase</keyword>
<keyword evidence="4" id="KW-0732">Signal</keyword>
<comment type="caution">
    <text evidence="6">The sequence shown here is derived from an EMBL/GenBank/DDBJ whole genome shotgun (WGS) entry which is preliminary data.</text>
</comment>
<dbReference type="GO" id="GO:0008745">
    <property type="term" value="F:N-acetylmuramoyl-L-alanine amidase activity"/>
    <property type="evidence" value="ECO:0007669"/>
    <property type="project" value="UniProtKB-EC"/>
</dbReference>
<evidence type="ECO:0000256" key="1">
    <source>
        <dbReference type="ARBA" id="ARBA00001561"/>
    </source>
</evidence>
<dbReference type="Pfam" id="PF01476">
    <property type="entry name" value="LysM"/>
    <property type="match status" value="1"/>
</dbReference>
<dbReference type="SUPFAM" id="SSF53187">
    <property type="entry name" value="Zn-dependent exopeptidases"/>
    <property type="match status" value="1"/>
</dbReference>
<dbReference type="Pfam" id="PF01520">
    <property type="entry name" value="Amidase_3"/>
    <property type="match status" value="1"/>
</dbReference>
<dbReference type="EMBL" id="JBGORX010000006">
    <property type="protein sequence ID" value="MFJ1269473.1"/>
    <property type="molecule type" value="Genomic_DNA"/>
</dbReference>
<dbReference type="InterPro" id="IPR036779">
    <property type="entry name" value="LysM_dom_sf"/>
</dbReference>
<dbReference type="CDD" id="cd00118">
    <property type="entry name" value="LysM"/>
    <property type="match status" value="1"/>
</dbReference>
<feature type="signal peptide" evidence="4">
    <location>
        <begin position="1"/>
        <end position="21"/>
    </location>
</feature>
<evidence type="ECO:0000259" key="5">
    <source>
        <dbReference type="PROSITE" id="PS51782"/>
    </source>
</evidence>
<feature type="domain" description="LysM" evidence="5">
    <location>
        <begin position="420"/>
        <end position="464"/>
    </location>
</feature>
<dbReference type="SMART" id="SM00646">
    <property type="entry name" value="Ami_3"/>
    <property type="match status" value="1"/>
</dbReference>
<dbReference type="Gene3D" id="3.40.630.40">
    <property type="entry name" value="Zn-dependent exopeptidases"/>
    <property type="match status" value="1"/>
</dbReference>
<proteinExistence type="predicted"/>
<dbReference type="InterPro" id="IPR021731">
    <property type="entry name" value="AMIN_dom"/>
</dbReference>
<name>A0ABW8D9W7_9GAMM</name>
<dbReference type="PANTHER" id="PTHR30404">
    <property type="entry name" value="N-ACETYLMURAMOYL-L-ALANINE AMIDASE"/>
    <property type="match status" value="1"/>
</dbReference>
<keyword evidence="7" id="KW-1185">Reference proteome</keyword>
<dbReference type="InterPro" id="IPR050695">
    <property type="entry name" value="N-acetylmuramoyl_amidase_3"/>
</dbReference>
<dbReference type="Pfam" id="PF11741">
    <property type="entry name" value="AMIN"/>
    <property type="match status" value="1"/>
</dbReference>
<accession>A0ABW8D9W7</accession>
<dbReference type="SMART" id="SM00257">
    <property type="entry name" value="LysM"/>
    <property type="match status" value="1"/>
</dbReference>
<evidence type="ECO:0000256" key="4">
    <source>
        <dbReference type="SAM" id="SignalP"/>
    </source>
</evidence>
<dbReference type="InterPro" id="IPR002508">
    <property type="entry name" value="MurNAc-LAA_cat"/>
</dbReference>